<evidence type="ECO:0000313" key="1">
    <source>
        <dbReference type="EMBL" id="KAH7932693.1"/>
    </source>
</evidence>
<reference evidence="1" key="1">
    <citation type="submission" date="2020-05" db="EMBL/GenBank/DDBJ databases">
        <title>Large-scale comparative analyses of tick genomes elucidate their genetic diversity and vector capacities.</title>
        <authorList>
            <person name="Jia N."/>
            <person name="Wang J."/>
            <person name="Shi W."/>
            <person name="Du L."/>
            <person name="Sun Y."/>
            <person name="Zhan W."/>
            <person name="Jiang J."/>
            <person name="Wang Q."/>
            <person name="Zhang B."/>
            <person name="Ji P."/>
            <person name="Sakyi L.B."/>
            <person name="Cui X."/>
            <person name="Yuan T."/>
            <person name="Jiang B."/>
            <person name="Yang W."/>
            <person name="Lam T.T.-Y."/>
            <person name="Chang Q."/>
            <person name="Ding S."/>
            <person name="Wang X."/>
            <person name="Zhu J."/>
            <person name="Ruan X."/>
            <person name="Zhao L."/>
            <person name="Wei J."/>
            <person name="Que T."/>
            <person name="Du C."/>
            <person name="Cheng J."/>
            <person name="Dai P."/>
            <person name="Han X."/>
            <person name="Huang E."/>
            <person name="Gao Y."/>
            <person name="Liu J."/>
            <person name="Shao H."/>
            <person name="Ye R."/>
            <person name="Li L."/>
            <person name="Wei W."/>
            <person name="Wang X."/>
            <person name="Wang C."/>
            <person name="Yang T."/>
            <person name="Huo Q."/>
            <person name="Li W."/>
            <person name="Guo W."/>
            <person name="Chen H."/>
            <person name="Zhou L."/>
            <person name="Ni X."/>
            <person name="Tian J."/>
            <person name="Zhou Y."/>
            <person name="Sheng Y."/>
            <person name="Liu T."/>
            <person name="Pan Y."/>
            <person name="Xia L."/>
            <person name="Li J."/>
            <person name="Zhao F."/>
            <person name="Cao W."/>
        </authorList>
    </citation>
    <scope>NUCLEOTIDE SEQUENCE</scope>
    <source>
        <strain evidence="1">Dsil-2018</strain>
    </source>
</reference>
<comment type="caution">
    <text evidence="1">The sequence shown here is derived from an EMBL/GenBank/DDBJ whole genome shotgun (WGS) entry which is preliminary data.</text>
</comment>
<proteinExistence type="predicted"/>
<accession>A0ACB8C116</accession>
<dbReference type="Proteomes" id="UP000821865">
    <property type="component" value="Chromosome 9"/>
</dbReference>
<sequence length="473" mass="52635">MSQSIRMSQVQQDSHKKILKKKSNAEISDKIKSKEGASQSNSGQSLARKTQEDESPWWDPKPAQQEHHNTKEDTGVVEGDDERTAKESPEAEIYGGKTNAKENVADREEFPPTREKGSAMTKMAKCDKAFMKALMKIAAAAGDNEHITSQLDNIMAEYTKLKAITLELSHENKYQEGRLKELEEKVKAPRTFADALKTGAEEGHPPTSVEEKKRTSALIITSETLTAKKLESVVKRKIDPAKLGLTDAAIRPGRDGVVVTTTSKAALQKLKEAIQKDKETQDLQTKTLKPRKMEMKVVGIDPDTDLETLTHRIVSQNHLDCNETDLELRRHWNGKNGITAIVAVSKKALTALGSRRALNINWSRCPIYDNIYISRCTKCASYGHNRSECSERSRRSGDWRDLVPQALTDVCLNDEASDAVEAACAEIVSWGRLDELEDVVVTSFRRGLGYDAAFLVSVYGGGNMWKHEPPDCL</sequence>
<dbReference type="EMBL" id="CM023478">
    <property type="protein sequence ID" value="KAH7932693.1"/>
    <property type="molecule type" value="Genomic_DNA"/>
</dbReference>
<protein>
    <submittedName>
        <fullName evidence="1">Uncharacterized protein</fullName>
    </submittedName>
</protein>
<evidence type="ECO:0000313" key="2">
    <source>
        <dbReference type="Proteomes" id="UP000821865"/>
    </source>
</evidence>
<name>A0ACB8C116_DERSI</name>
<keyword evidence="2" id="KW-1185">Reference proteome</keyword>
<gene>
    <name evidence="1" type="ORF">HPB49_001148</name>
</gene>
<organism evidence="1 2">
    <name type="scientific">Dermacentor silvarum</name>
    <name type="common">Tick</name>
    <dbReference type="NCBI Taxonomy" id="543639"/>
    <lineage>
        <taxon>Eukaryota</taxon>
        <taxon>Metazoa</taxon>
        <taxon>Ecdysozoa</taxon>
        <taxon>Arthropoda</taxon>
        <taxon>Chelicerata</taxon>
        <taxon>Arachnida</taxon>
        <taxon>Acari</taxon>
        <taxon>Parasitiformes</taxon>
        <taxon>Ixodida</taxon>
        <taxon>Ixodoidea</taxon>
        <taxon>Ixodidae</taxon>
        <taxon>Rhipicephalinae</taxon>
        <taxon>Dermacentor</taxon>
    </lineage>
</organism>